<accession>I3EK11</accession>
<proteinExistence type="predicted"/>
<dbReference type="OMA" id="ITMYSVN"/>
<dbReference type="InParanoid" id="I3EK11"/>
<dbReference type="OrthoDB" id="2195609at2759"/>
<reference evidence="2" key="1">
    <citation type="submission" date="2011-01" db="EMBL/GenBank/DDBJ databases">
        <title>The Genome Sequence of Nematocida parisii strain ERTm3.</title>
        <authorList>
            <consortium name="The Broad Institute Genome Sequencing Platform"/>
            <consortium name="The Broad Institute Genome Sequencing Center for Infectious Disease"/>
            <person name="Cuomo C."/>
            <person name="Troemel E."/>
            <person name="Young S.K."/>
            <person name="Zeng Q."/>
            <person name="Gargeya S."/>
            <person name="Fitzgerald M."/>
            <person name="Haas B."/>
            <person name="Abouelleil A."/>
            <person name="Alvarado L."/>
            <person name="Arachchi H.M."/>
            <person name="Berlin A."/>
            <person name="Chapman S.B."/>
            <person name="Gearin G."/>
            <person name="Goldberg J."/>
            <person name="Griggs A."/>
            <person name="Gujja S."/>
            <person name="Hansen M."/>
            <person name="Heiman D."/>
            <person name="Howarth C."/>
            <person name="Larimer J."/>
            <person name="Lui A."/>
            <person name="MacDonald P.J.P."/>
            <person name="McCowen C."/>
            <person name="Montmayeur A."/>
            <person name="Murphy C."/>
            <person name="Neiman D."/>
            <person name="Pearson M."/>
            <person name="Priest M."/>
            <person name="Roberts A."/>
            <person name="Saif S."/>
            <person name="Shea T."/>
            <person name="Sisk P."/>
            <person name="Stolte C."/>
            <person name="Sykes S."/>
            <person name="Wortman J."/>
            <person name="Nusbaum C."/>
            <person name="Birren B."/>
        </authorList>
    </citation>
    <scope>NUCLEOTIDE SEQUENCE</scope>
    <source>
        <strain evidence="2">ERTm3</strain>
    </source>
</reference>
<sequence>MSNTPIWLLNGTSKEVILKSVLKDINAMVHYDDIQNIIQSASFATRVNYLTKVSIIVFLFLRSKSIPILIEDVLIYCNLNRIAFLSLLVKNKGIVSNSTVSMEYVLNVLDRIYSLFDPEITLTYDYIKEKVLVLFNSTYYHNKSPLTSILILSFYNDKKKLTEIVKEHYISITMYSVNKEITRISQIIKEKIKEKREILNENIDNRKAEMREDLENQEQIDLDENSCMDGVSTAYGILKQQQERENKIDRAISLYRSGIGTNNKYATDYEGLLIEGMVRKGYSKEMIMSLTHKGLEYYCRYK</sequence>
<dbReference type="HOGENOM" id="CLU_924667_0_0_1"/>
<feature type="coiled-coil region" evidence="1">
    <location>
        <begin position="189"/>
        <end position="220"/>
    </location>
</feature>
<keyword evidence="3" id="KW-1185">Reference proteome</keyword>
<evidence type="ECO:0000313" key="3">
    <source>
        <dbReference type="Proteomes" id="UP000002872"/>
    </source>
</evidence>
<dbReference type="Proteomes" id="UP000002872">
    <property type="component" value="Unassembled WGS sequence"/>
</dbReference>
<evidence type="ECO:0000313" key="2">
    <source>
        <dbReference type="EMBL" id="EIJ89558.1"/>
    </source>
</evidence>
<protein>
    <submittedName>
        <fullName evidence="2">Uncharacterized protein</fullName>
    </submittedName>
</protein>
<dbReference type="AlphaFoldDB" id="I3EK11"/>
<evidence type="ECO:0000256" key="1">
    <source>
        <dbReference type="SAM" id="Coils"/>
    </source>
</evidence>
<dbReference type="EMBL" id="GL870876">
    <property type="protein sequence ID" value="EIJ89558.1"/>
    <property type="molecule type" value="Genomic_DNA"/>
</dbReference>
<dbReference type="VEuPathDB" id="MicrosporidiaDB:NEQG_00328"/>
<organism evidence="2 3">
    <name type="scientific">Nematocida parisii (strain ERTm3)</name>
    <name type="common">Nematode killer fungus</name>
    <dbReference type="NCBI Taxonomy" id="935791"/>
    <lineage>
        <taxon>Eukaryota</taxon>
        <taxon>Fungi</taxon>
        <taxon>Fungi incertae sedis</taxon>
        <taxon>Microsporidia</taxon>
        <taxon>Nematocida</taxon>
    </lineage>
</organism>
<keyword evidence="1" id="KW-0175">Coiled coil</keyword>
<name>I3EK11_NEMP3</name>
<gene>
    <name evidence="2" type="ORF">NEQG_00328</name>
</gene>